<evidence type="ECO:0000313" key="1">
    <source>
        <dbReference type="EMBL" id="QOD38695.1"/>
    </source>
</evidence>
<reference evidence="1 2" key="1">
    <citation type="submission" date="2020-09" db="EMBL/GenBank/DDBJ databases">
        <title>An Earliest Endosymbiont, Wolbachia massiliensis sp. nov., Strain PL13 From the Bed Bug (Cimex hemipterius), Type strain of a New supergroup T.</title>
        <authorList>
            <person name="Laidoudi Y."/>
            <person name="Levasseur A."/>
            <person name="Medkour H."/>
            <person name="Maaloum M."/>
            <person name="BenKhedher M."/>
            <person name="Sambou M."/>
            <person name="Bassene H."/>
            <person name="Davoust B."/>
            <person name="Fenollar F."/>
            <person name="Raoult D."/>
            <person name="Mediannikov O."/>
        </authorList>
    </citation>
    <scope>NUCLEOTIDE SEQUENCE [LARGE SCALE GENOMIC DNA]</scope>
    <source>
        <strain evidence="1 2">PL13</strain>
    </source>
</reference>
<organism evidence="1 2">
    <name type="scientific">Candidatus Wolbachia massiliensis</name>
    <dbReference type="NCBI Taxonomy" id="1845000"/>
    <lineage>
        <taxon>Bacteria</taxon>
        <taxon>Pseudomonadati</taxon>
        <taxon>Pseudomonadota</taxon>
        <taxon>Alphaproteobacteria</taxon>
        <taxon>Rickettsiales</taxon>
        <taxon>Anaplasmataceae</taxon>
        <taxon>Wolbachieae</taxon>
        <taxon>Wolbachia</taxon>
    </lineage>
</organism>
<proteinExistence type="predicted"/>
<gene>
    <name evidence="1" type="ORF">ID128_02415</name>
</gene>
<dbReference type="Proteomes" id="UP000516514">
    <property type="component" value="Chromosome"/>
</dbReference>
<protein>
    <submittedName>
        <fullName evidence="1">Uncharacterized protein</fullName>
    </submittedName>
</protein>
<evidence type="ECO:0000313" key="2">
    <source>
        <dbReference type="Proteomes" id="UP000516514"/>
    </source>
</evidence>
<dbReference type="KEGG" id="wms:ID128_02415"/>
<accession>A0A7M3U2R0</accession>
<dbReference type="EMBL" id="CP061738">
    <property type="protein sequence ID" value="QOD38695.1"/>
    <property type="molecule type" value="Genomic_DNA"/>
</dbReference>
<dbReference type="RefSeq" id="WP_007549098.1">
    <property type="nucleotide sequence ID" value="NZ_CP061738.1"/>
</dbReference>
<sequence length="57" mass="6622">MKKEEPEGTKIEEDESRTYLASGLNNTLHGNIYQLKLLMLFLKRGLDKSYSFRLATE</sequence>
<keyword evidence="2" id="KW-1185">Reference proteome</keyword>
<dbReference type="AlphaFoldDB" id="A0A7M3U2R0"/>
<name>A0A7M3U2R0_9RICK</name>